<gene>
    <name evidence="2" type="ORF">H4W80_000613</name>
</gene>
<feature type="region of interest" description="Disordered" evidence="1">
    <location>
        <begin position="1"/>
        <end position="24"/>
    </location>
</feature>
<evidence type="ECO:0000313" key="3">
    <source>
        <dbReference type="Proteomes" id="UP000633509"/>
    </source>
</evidence>
<evidence type="ECO:0000256" key="1">
    <source>
        <dbReference type="SAM" id="MobiDB-lite"/>
    </source>
</evidence>
<keyword evidence="3" id="KW-1185">Reference proteome</keyword>
<comment type="caution">
    <text evidence="2">The sequence shown here is derived from an EMBL/GenBank/DDBJ whole genome shotgun (WGS) entry which is preliminary data.</text>
</comment>
<dbReference type="EMBL" id="JADBEK010000001">
    <property type="protein sequence ID" value="MBE1582355.1"/>
    <property type="molecule type" value="Genomic_DNA"/>
</dbReference>
<sequence length="76" mass="7943">MPRAASRNLGAEGSSTATAAIPRSRGTWQIRAQDWVKPEQTISWAAVTSSPYLPIESCGPEKAASTSGRAVAGSRV</sequence>
<protein>
    <submittedName>
        <fullName evidence="2">Uncharacterized protein</fullName>
    </submittedName>
</protein>
<proteinExistence type="predicted"/>
<accession>A0ABR9LPX8</accession>
<reference evidence="2 3" key="1">
    <citation type="submission" date="2020-10" db="EMBL/GenBank/DDBJ databases">
        <title>Sequencing the genomes of 1000 actinobacteria strains.</title>
        <authorList>
            <person name="Klenk H.-P."/>
        </authorList>
    </citation>
    <scope>NUCLEOTIDE SEQUENCE [LARGE SCALE GENOMIC DNA]</scope>
    <source>
        <strain evidence="2 3">DSM 43173</strain>
    </source>
</reference>
<dbReference type="Proteomes" id="UP000633509">
    <property type="component" value="Unassembled WGS sequence"/>
</dbReference>
<name>A0ABR9LPX8_9ACTN</name>
<evidence type="ECO:0000313" key="2">
    <source>
        <dbReference type="EMBL" id="MBE1582355.1"/>
    </source>
</evidence>
<organism evidence="2 3">
    <name type="scientific">Nonomuraea angiospora</name>
    <dbReference type="NCBI Taxonomy" id="46172"/>
    <lineage>
        <taxon>Bacteria</taxon>
        <taxon>Bacillati</taxon>
        <taxon>Actinomycetota</taxon>
        <taxon>Actinomycetes</taxon>
        <taxon>Streptosporangiales</taxon>
        <taxon>Streptosporangiaceae</taxon>
        <taxon>Nonomuraea</taxon>
    </lineage>
</organism>